<accession>X0Z6P3</accession>
<evidence type="ECO:0000313" key="1">
    <source>
        <dbReference type="EMBL" id="GAG64975.1"/>
    </source>
</evidence>
<organism evidence="1">
    <name type="scientific">marine sediment metagenome</name>
    <dbReference type="NCBI Taxonomy" id="412755"/>
    <lineage>
        <taxon>unclassified sequences</taxon>
        <taxon>metagenomes</taxon>
        <taxon>ecological metagenomes</taxon>
    </lineage>
</organism>
<dbReference type="AlphaFoldDB" id="X0Z6P3"/>
<proteinExistence type="predicted"/>
<comment type="caution">
    <text evidence="1">The sequence shown here is derived from an EMBL/GenBank/DDBJ whole genome shotgun (WGS) entry which is preliminary data.</text>
</comment>
<reference evidence="1" key="1">
    <citation type="journal article" date="2014" name="Front. Microbiol.">
        <title>High frequency of phylogenetically diverse reductive dehalogenase-homologous genes in deep subseafloor sedimentary metagenomes.</title>
        <authorList>
            <person name="Kawai M."/>
            <person name="Futagami T."/>
            <person name="Toyoda A."/>
            <person name="Takaki Y."/>
            <person name="Nishi S."/>
            <person name="Hori S."/>
            <person name="Arai W."/>
            <person name="Tsubouchi T."/>
            <person name="Morono Y."/>
            <person name="Uchiyama I."/>
            <person name="Ito T."/>
            <person name="Fujiyama A."/>
            <person name="Inagaki F."/>
            <person name="Takami H."/>
        </authorList>
    </citation>
    <scope>NUCLEOTIDE SEQUENCE</scope>
    <source>
        <strain evidence="1">Expedition CK06-06</strain>
    </source>
</reference>
<feature type="non-terminal residue" evidence="1">
    <location>
        <position position="1"/>
    </location>
</feature>
<dbReference type="EMBL" id="BART01006516">
    <property type="protein sequence ID" value="GAG64975.1"/>
    <property type="molecule type" value="Genomic_DNA"/>
</dbReference>
<gene>
    <name evidence="1" type="ORF">S01H4_14865</name>
</gene>
<sequence>GIIGIGDGIRVEYVDPANVVYSYTEDPYFKDCFYWGELKTVPISEVLKINPDLTTEDLEEISKYSQAWYDYYNTAAIYENSMFARDTCTLLFFNYKTTNSFVYKKKQTAEGTFKTVEKDDQFNPPEEMMEEGNFERVEKRNEFQKMIEVNVAAQDLFHQVEKDFQMNVFQVDPKTLPQSDSEMELYMQLNYKPGIEIANEIAINTMLEENHYSDIRKRVDYDLTTIGIGITKHMFQKGDGIRVEYVDPANVVYSYTEDPYFKDCFYWGELKTVPISEVF</sequence>
<name>X0Z6P3_9ZZZZ</name>
<protein>
    <submittedName>
        <fullName evidence="1">Uncharacterized protein</fullName>
    </submittedName>
</protein>